<dbReference type="InterPro" id="IPR006935">
    <property type="entry name" value="Helicase/UvrB_N"/>
</dbReference>
<evidence type="ECO:0000313" key="14">
    <source>
        <dbReference type="Proteomes" id="UP000094565"/>
    </source>
</evidence>
<dbReference type="PROSITE" id="PS51192">
    <property type="entry name" value="HELICASE_ATP_BIND_1"/>
    <property type="match status" value="1"/>
</dbReference>
<organism evidence="13 14">
    <name type="scientific">Komagataella pastoris</name>
    <name type="common">Yeast</name>
    <name type="synonym">Pichia pastoris</name>
    <dbReference type="NCBI Taxonomy" id="4922"/>
    <lineage>
        <taxon>Eukaryota</taxon>
        <taxon>Fungi</taxon>
        <taxon>Dikarya</taxon>
        <taxon>Ascomycota</taxon>
        <taxon>Saccharomycotina</taxon>
        <taxon>Pichiomycetes</taxon>
        <taxon>Pichiales</taxon>
        <taxon>Pichiaceae</taxon>
        <taxon>Komagataella</taxon>
    </lineage>
</organism>
<evidence type="ECO:0000256" key="1">
    <source>
        <dbReference type="ARBA" id="ARBA00004123"/>
    </source>
</evidence>
<dbReference type="GO" id="GO:0043138">
    <property type="term" value="F:3'-5' DNA helicase activity"/>
    <property type="evidence" value="ECO:0007669"/>
    <property type="project" value="InterPro"/>
</dbReference>
<evidence type="ECO:0000259" key="12">
    <source>
        <dbReference type="PROSITE" id="PS51194"/>
    </source>
</evidence>
<dbReference type="Pfam" id="PF04851">
    <property type="entry name" value="ResIII"/>
    <property type="match status" value="1"/>
</dbReference>
<dbReference type="AlphaFoldDB" id="A0A1B2JG17"/>
<dbReference type="Proteomes" id="UP000094565">
    <property type="component" value="Chromosome 3"/>
</dbReference>
<dbReference type="InterPro" id="IPR044749">
    <property type="entry name" value="FANCM_DEXDc"/>
</dbReference>
<feature type="compositionally biased region" description="Polar residues" evidence="10">
    <location>
        <begin position="850"/>
        <end position="861"/>
    </location>
</feature>
<gene>
    <name evidence="13" type="primary">MPH1</name>
    <name evidence="13" type="ORF">ATY40_BA7504110</name>
</gene>
<protein>
    <recommendedName>
        <fullName evidence="9">ATP-dependent DNA helicase</fullName>
        <ecNumber evidence="9">3.6.4.12</ecNumber>
    </recommendedName>
</protein>
<reference evidence="13 14" key="1">
    <citation type="submission" date="2016-02" db="EMBL/GenBank/DDBJ databases">
        <title>Comparative genomic and transcriptomic foundation for Pichia pastoris.</title>
        <authorList>
            <person name="Love K.R."/>
            <person name="Shah K.A."/>
            <person name="Whittaker C.A."/>
            <person name="Wu J."/>
            <person name="Bartlett M.C."/>
            <person name="Ma D."/>
            <person name="Leeson R.L."/>
            <person name="Priest M."/>
            <person name="Young S.K."/>
            <person name="Love J.C."/>
        </authorList>
    </citation>
    <scope>NUCLEOTIDE SEQUENCE [LARGE SCALE GENOMIC DNA]</scope>
    <source>
        <strain evidence="13 14">ATCC 28485</strain>
    </source>
</reference>
<dbReference type="EC" id="3.6.4.12" evidence="9"/>
<comment type="subunit">
    <text evidence="9">Interacts with the MHF histone-fold complex to form the FANCM-MHF complex.</text>
</comment>
<evidence type="ECO:0000313" key="13">
    <source>
        <dbReference type="EMBL" id="ANZ76758.1"/>
    </source>
</evidence>
<dbReference type="GO" id="GO:0000400">
    <property type="term" value="F:four-way junction DNA binding"/>
    <property type="evidence" value="ECO:0007669"/>
    <property type="project" value="TreeGrafter"/>
</dbReference>
<proteinExistence type="inferred from homology"/>
<evidence type="ECO:0000256" key="2">
    <source>
        <dbReference type="ARBA" id="ARBA00009889"/>
    </source>
</evidence>
<accession>A0A1B2JG17</accession>
<dbReference type="FunFam" id="3.40.50.300:FF:000861">
    <property type="entry name" value="Fanconi anemia, complementation group M"/>
    <property type="match status" value="1"/>
</dbReference>
<dbReference type="PANTHER" id="PTHR14025:SF20">
    <property type="entry name" value="FANCONI ANEMIA GROUP M PROTEIN"/>
    <property type="match status" value="1"/>
</dbReference>
<keyword evidence="3" id="KW-0547">Nucleotide-binding</keyword>
<dbReference type="PROSITE" id="PS51194">
    <property type="entry name" value="HELICASE_CTER"/>
    <property type="match status" value="1"/>
</dbReference>
<comment type="subcellular location">
    <subcellularLocation>
        <location evidence="1 9">Nucleus</location>
    </subcellularLocation>
</comment>
<keyword evidence="4" id="KW-0378">Hydrolase</keyword>
<dbReference type="SMART" id="SM00490">
    <property type="entry name" value="HELICc"/>
    <property type="match status" value="1"/>
</dbReference>
<dbReference type="GO" id="GO:0036297">
    <property type="term" value="P:interstrand cross-link repair"/>
    <property type="evidence" value="ECO:0007669"/>
    <property type="project" value="TreeGrafter"/>
</dbReference>
<feature type="region of interest" description="Disordered" evidence="10">
    <location>
        <begin position="514"/>
        <end position="550"/>
    </location>
</feature>
<evidence type="ECO:0000256" key="10">
    <source>
        <dbReference type="SAM" id="MobiDB-lite"/>
    </source>
</evidence>
<comment type="function">
    <text evidence="9">ATP-dependent DNA helicase involved in DNA damage repair by homologous recombination and in genome maintenance. Capable of unwinding D-loops. Plays a role in limiting crossover recombinants during mitotic DNA double-strand break (DSB) repair. Component of a FANCM-MHF complex which promotes gene conversion at blocked replication forks, probably by reversal of the stalled fork.</text>
</comment>
<dbReference type="GO" id="GO:0016887">
    <property type="term" value="F:ATP hydrolysis activity"/>
    <property type="evidence" value="ECO:0007669"/>
    <property type="project" value="RHEA"/>
</dbReference>
<evidence type="ECO:0000259" key="11">
    <source>
        <dbReference type="PROSITE" id="PS51192"/>
    </source>
</evidence>
<comment type="catalytic activity">
    <reaction evidence="8 9">
        <text>ATP + H2O = ADP + phosphate + H(+)</text>
        <dbReference type="Rhea" id="RHEA:13065"/>
        <dbReference type="ChEBI" id="CHEBI:15377"/>
        <dbReference type="ChEBI" id="CHEBI:15378"/>
        <dbReference type="ChEBI" id="CHEBI:30616"/>
        <dbReference type="ChEBI" id="CHEBI:43474"/>
        <dbReference type="ChEBI" id="CHEBI:456216"/>
        <dbReference type="EC" id="3.6.4.12"/>
    </reaction>
</comment>
<dbReference type="GO" id="GO:0005524">
    <property type="term" value="F:ATP binding"/>
    <property type="evidence" value="ECO:0007669"/>
    <property type="project" value="UniProtKB-UniRule"/>
</dbReference>
<dbReference type="InterPro" id="IPR039686">
    <property type="entry name" value="FANCM/Mph1-like_ID"/>
</dbReference>
<evidence type="ECO:0000256" key="6">
    <source>
        <dbReference type="ARBA" id="ARBA00022840"/>
    </source>
</evidence>
<keyword evidence="14" id="KW-1185">Reference proteome</keyword>
<dbReference type="EMBL" id="CP014586">
    <property type="protein sequence ID" value="ANZ76758.1"/>
    <property type="molecule type" value="Genomic_DNA"/>
</dbReference>
<evidence type="ECO:0000256" key="7">
    <source>
        <dbReference type="ARBA" id="ARBA00023242"/>
    </source>
</evidence>
<dbReference type="CDD" id="cd18033">
    <property type="entry name" value="DEXDc_FANCM"/>
    <property type="match status" value="1"/>
</dbReference>
<dbReference type="SMART" id="SM00487">
    <property type="entry name" value="DEXDc"/>
    <property type="match status" value="1"/>
</dbReference>
<dbReference type="CDD" id="cd12091">
    <property type="entry name" value="FANCM_ID"/>
    <property type="match status" value="1"/>
</dbReference>
<keyword evidence="7" id="KW-0539">Nucleus</keyword>
<sequence>MPNGVDLDSFLDDLSDGEFEKLLEPEVNRQQITHVDVRREPAQKTLDGAIAVGQNGTTYKEIVHKVTFKKTHHQLCTANLETYIYPTNLEVREYQFSIVRTALFKNTLVSLPTGLGKTLIASTVMLNFYRWSETAKIIFMAPTRPLVAQQIKACYTITGIPPQDTAILLDKTRRSREEIWDSKRVFFTTPQVVENDLTNGLLNPKDIICLVIDEAHRAKKRYAYNNVAQFIKRFNTSFRLLALTATPSADVEGVQEIVDNLMISSIEIRTDESLDIKKYIKNRTLEKVQCDPNEYMIAYTELICEAIAPIYEQCVKFQIFEPMGVAKINAFQAREASQKVQGNPRLPEGTKWMYFFLLQLLITAGESFRRLSVYGVVAFYSYFKEKYDEFTTKWEAKKSKNKHAHSFYYHPAIKQLLREVETQIRQNKIASTHNPDITEGAFSHPKLPVMLEQLRDFFSVQENLLNSKVIIFTEFRESALEIVKVIESDNKRYPQPLFKPHIFIGQAKERNKFDEQEYKAKHSRKKTKKKASEKNDSTMEEVSGQRGSETVKIDTKNRIESSKLAHLKGMNQKAQKDLIEKFRGDELNILVATSIGEEGLDIGEVDFIICFDTTNSPIKNIQRMGRTGRKRTGKVLILCSNNEEAKFDKAMDNYAWIQKQISDGDAINYHKSDRILPPDVEPRVRKTLIEIPEDTIELRDIEDNETLLKVAAELSKSKRKASPRTSSKRQATIMELQLKPKKKSKTFLLPDGVNTGFQKATDLVEKLNDNGEKDKNFLDYSDEDDIDILGMLASSNNKKNRMSFTIDLSEDNENRVLASSTQKSLLSGTPRPRSPILISEDDEIPEGEPSTGTKSSGTVSRPTFKELSPQSSSKSNFVGIEDQLRNWPRVDPIFTNQFESQEGFLTEKETKDLYEKYYTNEQLPTVADDPRLDALTGGHTGRICHSNKMHRYIELVQTMKDKQKSDMLVEHYRVCVTKEEQSKLNDNYLFTEKVIFDDLK</sequence>
<feature type="domain" description="Helicase ATP-binding" evidence="11">
    <location>
        <begin position="98"/>
        <end position="265"/>
    </location>
</feature>
<keyword evidence="6" id="KW-0067">ATP-binding</keyword>
<evidence type="ECO:0000256" key="4">
    <source>
        <dbReference type="ARBA" id="ARBA00022801"/>
    </source>
</evidence>
<comment type="similarity">
    <text evidence="2 9">Belongs to the DEAD box helicase family. DEAH subfamily. FANCM sub-subfamily.</text>
</comment>
<evidence type="ECO:0000256" key="3">
    <source>
        <dbReference type="ARBA" id="ARBA00022741"/>
    </source>
</evidence>
<dbReference type="InterPro" id="IPR014001">
    <property type="entry name" value="Helicase_ATP-bd"/>
</dbReference>
<dbReference type="OrthoDB" id="164902at2759"/>
<dbReference type="GO" id="GO:0045003">
    <property type="term" value="P:double-strand break repair via synthesis-dependent strand annealing"/>
    <property type="evidence" value="ECO:0007669"/>
    <property type="project" value="TreeGrafter"/>
</dbReference>
<dbReference type="PANTHER" id="PTHR14025">
    <property type="entry name" value="FANCONI ANEMIA GROUP M FANCM FAMILY MEMBER"/>
    <property type="match status" value="1"/>
</dbReference>
<dbReference type="Gene3D" id="3.40.50.300">
    <property type="entry name" value="P-loop containing nucleotide triphosphate hydrolases"/>
    <property type="match status" value="2"/>
</dbReference>
<feature type="region of interest" description="Disordered" evidence="10">
    <location>
        <begin position="819"/>
        <end position="875"/>
    </location>
</feature>
<dbReference type="InterPro" id="IPR027417">
    <property type="entry name" value="P-loop_NTPase"/>
</dbReference>
<dbReference type="InterPro" id="IPR001650">
    <property type="entry name" value="Helicase_C-like"/>
</dbReference>
<name>A0A1B2JG17_PICPA</name>
<feature type="domain" description="Helicase C-terminal" evidence="12">
    <location>
        <begin position="519"/>
        <end position="675"/>
    </location>
</feature>
<dbReference type="GO" id="GO:0009378">
    <property type="term" value="F:four-way junction helicase activity"/>
    <property type="evidence" value="ECO:0007669"/>
    <property type="project" value="TreeGrafter"/>
</dbReference>
<dbReference type="Pfam" id="PF00271">
    <property type="entry name" value="Helicase_C"/>
    <property type="match status" value="1"/>
</dbReference>
<dbReference type="SUPFAM" id="SSF52540">
    <property type="entry name" value="P-loop containing nucleoside triphosphate hydrolases"/>
    <property type="match status" value="1"/>
</dbReference>
<keyword evidence="5" id="KW-0347">Helicase</keyword>
<evidence type="ECO:0000256" key="9">
    <source>
        <dbReference type="RuleBase" id="RU367027"/>
    </source>
</evidence>
<dbReference type="GO" id="GO:0005634">
    <property type="term" value="C:nucleus"/>
    <property type="evidence" value="ECO:0007669"/>
    <property type="project" value="UniProtKB-SubCell"/>
</dbReference>
<evidence type="ECO:0000256" key="8">
    <source>
        <dbReference type="ARBA" id="ARBA00047995"/>
    </source>
</evidence>
<evidence type="ECO:0000256" key="5">
    <source>
        <dbReference type="ARBA" id="ARBA00022806"/>
    </source>
</evidence>